<comment type="caution">
    <text evidence="3">The sequence shown here is derived from an EMBL/GenBank/DDBJ whole genome shotgun (WGS) entry which is preliminary data.</text>
</comment>
<evidence type="ECO:0000256" key="2">
    <source>
        <dbReference type="SAM" id="Phobius"/>
    </source>
</evidence>
<dbReference type="Gene3D" id="3.30.420.10">
    <property type="entry name" value="Ribonuclease H-like superfamily/Ribonuclease H"/>
    <property type="match status" value="1"/>
</dbReference>
<gene>
    <name evidence="3" type="ORF">PCOR1329_LOCUS52284</name>
</gene>
<dbReference type="Proteomes" id="UP001189429">
    <property type="component" value="Unassembled WGS sequence"/>
</dbReference>
<organism evidence="3 4">
    <name type="scientific">Prorocentrum cordatum</name>
    <dbReference type="NCBI Taxonomy" id="2364126"/>
    <lineage>
        <taxon>Eukaryota</taxon>
        <taxon>Sar</taxon>
        <taxon>Alveolata</taxon>
        <taxon>Dinophyceae</taxon>
        <taxon>Prorocentrales</taxon>
        <taxon>Prorocentraceae</taxon>
        <taxon>Prorocentrum</taxon>
    </lineage>
</organism>
<keyword evidence="4" id="KW-1185">Reference proteome</keyword>
<dbReference type="InterPro" id="IPR036397">
    <property type="entry name" value="RNaseH_sf"/>
</dbReference>
<dbReference type="InterPro" id="IPR012337">
    <property type="entry name" value="RNaseH-like_sf"/>
</dbReference>
<feature type="transmembrane region" description="Helical" evidence="2">
    <location>
        <begin position="1096"/>
        <end position="1119"/>
    </location>
</feature>
<feature type="compositionally biased region" description="Low complexity" evidence="1">
    <location>
        <begin position="395"/>
        <end position="409"/>
    </location>
</feature>
<keyword evidence="2" id="KW-1133">Transmembrane helix</keyword>
<keyword evidence="2" id="KW-0812">Transmembrane</keyword>
<accession>A0ABN9UYQ6</accession>
<feature type="region of interest" description="Disordered" evidence="1">
    <location>
        <begin position="363"/>
        <end position="427"/>
    </location>
</feature>
<name>A0ABN9UYQ6_9DINO</name>
<dbReference type="SUPFAM" id="SSF53098">
    <property type="entry name" value="Ribonuclease H-like"/>
    <property type="match status" value="1"/>
</dbReference>
<feature type="compositionally biased region" description="Low complexity" evidence="1">
    <location>
        <begin position="416"/>
        <end position="427"/>
    </location>
</feature>
<protein>
    <submittedName>
        <fullName evidence="3">Uncharacterized protein</fullName>
    </submittedName>
</protein>
<evidence type="ECO:0000256" key="1">
    <source>
        <dbReference type="SAM" id="MobiDB-lite"/>
    </source>
</evidence>
<sequence length="1175" mass="129225">MARIMAYLIAYQGMADDISDINAAEEVNKDIDAIECTDMIQELTKRFNVSAIRTVRRAHVSLGRPSNAALAVASQHAGAPAVWIQCARLFRCGICLGGQRPPAVRVAVLPRAKRFNEVVCADVYYITWKKREMTILVILGEFTRCEVDYAISKETFLNESKLWKKLWISWAKPEATRMDVGKGSHPAKRTRDWMSKHGIKLALTPKDDSLKAALRMTAGQPGTLRSAHGFSPAALVSGAQPKVTGALSDEDFGLSGQAALVDPKTVVHELMIRRMAAIGERVCFWRPEQTQGLENNHLHGPALAVAAEAKVNEDNAMHSSVVWATHGRAIHRCTQDREKLRSVLRRTKGTCEYQYLAEEGRLPQHDDHMGDMGEQQPPCGQAPMETDETDGPTGGAAAAAPGGPHPTTAGEHRDGGPAAASASASGSAAQEPCRFHIAAMAKRIRARLSWAQLAPQREEAALADEVGDEVLLLVESTETEKGQSYAAMLEALEVLNRGGGWEPISEANVDPRVYCPPRFLLKWKTKDGQKGQLDMKAPTLSRHGRRTAMPWASLRKWRLFSAGVKSAFLQAEDAIARGLKLHASPTKEMRGMLPYQIGLQPGRLFKMIKPCFGDPRSPELWRDRSEEVAKETRLKDHELEDRLLLPLRLARVDDDPFDARSFEGQTYVVDGLNGKRVDDFIGRGEGATNEQDLHAKLDDTECFHARLGMLSEKLKFCKWEFGPSLVFTGGEVQQSLSTYGMTLKFEQYLHAVKPIIVEKHRRADPASALSPKELTNFRTLNGQLQWPAAQGVIIAAATVPFRASATGRAIVQDFFCASKGLRFLKANGDVGLYFGFNKAQSQLRGGSNTDASWASRHDGSSQGDHAIFIGPADELDAGTPAPFVAMEWASKKLQRLCRSSLSAEAQAAALGADSLMWVKVFLALSLRLNLELEEAMVYLGESPFITDAKFLYDASRSATAGLGIAEKRAAIEVKIVNEQMAEIGATWIWVNTQQQTADGPTKLSARQMMAAVLRRGVHAPRYDPDFLAGKKLPKRAMEQREKELDDAGEALHDTFETPPATMAKAEAKAKTQRQQQCGGSGIGLFSPPMTDDWNDMILKMMVFGFVLGLVVTLCCGFRVGAWWACWTKQTESDTKIKEVRDPKSEPLQLSVATTAARTDPKPTKPKRTRNVLVQS</sequence>
<proteinExistence type="predicted"/>
<dbReference type="EMBL" id="CAUYUJ010016360">
    <property type="protein sequence ID" value="CAK0864370.1"/>
    <property type="molecule type" value="Genomic_DNA"/>
</dbReference>
<reference evidence="3" key="1">
    <citation type="submission" date="2023-10" db="EMBL/GenBank/DDBJ databases">
        <authorList>
            <person name="Chen Y."/>
            <person name="Shah S."/>
            <person name="Dougan E. K."/>
            <person name="Thang M."/>
            <person name="Chan C."/>
        </authorList>
    </citation>
    <scope>NUCLEOTIDE SEQUENCE [LARGE SCALE GENOMIC DNA]</scope>
</reference>
<evidence type="ECO:0000313" key="4">
    <source>
        <dbReference type="Proteomes" id="UP001189429"/>
    </source>
</evidence>
<evidence type="ECO:0000313" key="3">
    <source>
        <dbReference type="EMBL" id="CAK0864370.1"/>
    </source>
</evidence>
<feature type="region of interest" description="Disordered" evidence="1">
    <location>
        <begin position="1136"/>
        <end position="1175"/>
    </location>
</feature>
<keyword evidence="2" id="KW-0472">Membrane</keyword>